<dbReference type="PANTHER" id="PTHR13817:SF73">
    <property type="entry name" value="FIBRONECTIN TYPE-III DOMAIN-CONTAINING PROTEIN"/>
    <property type="match status" value="1"/>
</dbReference>
<evidence type="ECO:0000256" key="1">
    <source>
        <dbReference type="ARBA" id="ARBA00022737"/>
    </source>
</evidence>
<dbReference type="InterPro" id="IPR036116">
    <property type="entry name" value="FN3_sf"/>
</dbReference>
<dbReference type="InterPro" id="IPR050964">
    <property type="entry name" value="Striated_Muscle_Regulatory"/>
</dbReference>
<feature type="domain" description="Fibronectin type-III" evidence="5">
    <location>
        <begin position="1775"/>
        <end position="1875"/>
    </location>
</feature>
<dbReference type="PROSITE" id="PS50853">
    <property type="entry name" value="FN3"/>
    <property type="match status" value="4"/>
</dbReference>
<dbReference type="GO" id="GO:0016798">
    <property type="term" value="F:hydrolase activity, acting on glycosyl bonds"/>
    <property type="evidence" value="ECO:0007669"/>
    <property type="project" value="UniProtKB-KW"/>
</dbReference>
<dbReference type="CDD" id="cd00063">
    <property type="entry name" value="FN3"/>
    <property type="match status" value="4"/>
</dbReference>
<keyword evidence="3" id="KW-0624">Polysaccharide degradation</keyword>
<dbReference type="Pfam" id="PF17963">
    <property type="entry name" value="Big_9"/>
    <property type="match status" value="9"/>
</dbReference>
<feature type="compositionally biased region" description="Basic and acidic residues" evidence="4">
    <location>
        <begin position="1574"/>
        <end position="1591"/>
    </location>
</feature>
<dbReference type="Pfam" id="PF00041">
    <property type="entry name" value="fn3"/>
    <property type="match status" value="2"/>
</dbReference>
<proteinExistence type="predicted"/>
<dbReference type="SUPFAM" id="SSF49265">
    <property type="entry name" value="Fibronectin type III"/>
    <property type="match status" value="2"/>
</dbReference>
<dbReference type="NCBIfam" id="NF012211">
    <property type="entry name" value="tand_rpt_95"/>
    <property type="match status" value="1"/>
</dbReference>
<dbReference type="SMART" id="SM00060">
    <property type="entry name" value="FN3"/>
    <property type="match status" value="5"/>
</dbReference>
<dbReference type="Proteomes" id="UP000823854">
    <property type="component" value="Unassembled WGS sequence"/>
</dbReference>
<dbReference type="Gene3D" id="2.60.40.3440">
    <property type="match status" value="1"/>
</dbReference>
<protein>
    <submittedName>
        <fullName evidence="6">Tandem-95 repeat protein</fullName>
    </submittedName>
</protein>
<evidence type="ECO:0000256" key="3">
    <source>
        <dbReference type="ARBA" id="ARBA00023326"/>
    </source>
</evidence>
<dbReference type="PANTHER" id="PTHR13817">
    <property type="entry name" value="TITIN"/>
    <property type="match status" value="1"/>
</dbReference>
<dbReference type="Gene3D" id="2.60.40.10">
    <property type="entry name" value="Immunoglobulins"/>
    <property type="match status" value="4"/>
</dbReference>
<name>A0A9D2TGM8_9MICO</name>
<dbReference type="InterPro" id="IPR013783">
    <property type="entry name" value="Ig-like_fold"/>
</dbReference>
<feature type="compositionally biased region" description="Low complexity" evidence="4">
    <location>
        <begin position="1673"/>
        <end position="1682"/>
    </location>
</feature>
<evidence type="ECO:0000259" key="5">
    <source>
        <dbReference type="PROSITE" id="PS50853"/>
    </source>
</evidence>
<comment type="caution">
    <text evidence="6">The sequence shown here is derived from an EMBL/GenBank/DDBJ whole genome shotgun (WGS) entry which is preliminary data.</text>
</comment>
<reference evidence="6" key="1">
    <citation type="journal article" date="2021" name="PeerJ">
        <title>Extensive microbial diversity within the chicken gut microbiome revealed by metagenomics and culture.</title>
        <authorList>
            <person name="Gilroy R."/>
            <person name="Ravi A."/>
            <person name="Getino M."/>
            <person name="Pursley I."/>
            <person name="Horton D.L."/>
            <person name="Alikhan N.F."/>
            <person name="Baker D."/>
            <person name="Gharbi K."/>
            <person name="Hall N."/>
            <person name="Watson M."/>
            <person name="Adriaenssens E.M."/>
            <person name="Foster-Nyarko E."/>
            <person name="Jarju S."/>
            <person name="Secka A."/>
            <person name="Antonio M."/>
            <person name="Oren A."/>
            <person name="Chaudhuri R.R."/>
            <person name="La Ragione R."/>
            <person name="Hildebrand F."/>
            <person name="Pallen M.J."/>
        </authorList>
    </citation>
    <scope>NUCLEOTIDE SEQUENCE</scope>
    <source>
        <strain evidence="6">CHK130-7132</strain>
    </source>
</reference>
<dbReference type="Gene3D" id="2.60.40.2810">
    <property type="match status" value="1"/>
</dbReference>
<keyword evidence="3" id="KW-0119">Carbohydrate metabolism</keyword>
<feature type="region of interest" description="Disordered" evidence="4">
    <location>
        <begin position="1757"/>
        <end position="1801"/>
    </location>
</feature>
<keyword evidence="1" id="KW-0677">Repeat</keyword>
<evidence type="ECO:0000313" key="7">
    <source>
        <dbReference type="Proteomes" id="UP000823854"/>
    </source>
</evidence>
<feature type="domain" description="Fibronectin type-III" evidence="5">
    <location>
        <begin position="1489"/>
        <end position="1576"/>
    </location>
</feature>
<evidence type="ECO:0000256" key="4">
    <source>
        <dbReference type="SAM" id="MobiDB-lite"/>
    </source>
</evidence>
<feature type="region of interest" description="Disordered" evidence="4">
    <location>
        <begin position="2018"/>
        <end position="2042"/>
    </location>
</feature>
<feature type="domain" description="Fibronectin type-III" evidence="5">
    <location>
        <begin position="1677"/>
        <end position="1774"/>
    </location>
</feature>
<dbReference type="InterPro" id="IPR003961">
    <property type="entry name" value="FN3_dom"/>
</dbReference>
<feature type="region of interest" description="Disordered" evidence="4">
    <location>
        <begin position="1658"/>
        <end position="1682"/>
    </location>
</feature>
<dbReference type="GO" id="GO:0000272">
    <property type="term" value="P:polysaccharide catabolic process"/>
    <property type="evidence" value="ECO:0007669"/>
    <property type="project" value="UniProtKB-KW"/>
</dbReference>
<reference evidence="6" key="2">
    <citation type="submission" date="2021-04" db="EMBL/GenBank/DDBJ databases">
        <authorList>
            <person name="Gilroy R."/>
        </authorList>
    </citation>
    <scope>NUCLEOTIDE SEQUENCE</scope>
    <source>
        <strain evidence="6">CHK130-7132</strain>
    </source>
</reference>
<feature type="region of interest" description="Disordered" evidence="4">
    <location>
        <begin position="1855"/>
        <end position="1884"/>
    </location>
</feature>
<keyword evidence="2" id="KW-0326">Glycosidase</keyword>
<evidence type="ECO:0000256" key="2">
    <source>
        <dbReference type="ARBA" id="ARBA00023295"/>
    </source>
</evidence>
<accession>A0A9D2TGM8</accession>
<sequence length="2085" mass="218855">MSVTAAPSRRRVRRTTVVSTAVLSVVALVLTGFALNYDGLSSSEVEVSDGGVWVSNGDRGLIGRLNVDAGELDARLASTGQDLDIIQSGYHVFETGPRGMTPINTAAVSRAGLVELPPESIVRIGGDRVVIAAPDGRVWILSPQEAAAFSPAAVDPVHETGSGAPPVAVSMSGDVYVLDGEELLRFPRTPKTRDTTADKPFVAGNLSSDPAQVDLTVVGDVPVIMDRENRKLRLGTEMKDYPLEEYGISSLEVGELQQAGPSAKDVALATADTLLLIPLKGGKAQEIPAGGTGSEVVPPAQVAGCAYGAWGGSLRYVRACEGQEPVIDAIPGAEPGADLSLRQNRDLVVLNDQRFGLSWEIMDSMQLVDDWVIDQDLQTDQSKEKEEETLTTTIENVAAERDEENRPPTADDDTFGVRAGQNVVLPVTRNDVDPDGDVLTVAVEGDQPDAGQVSAITGGTQLQIQVADDASGTDTFTYQVNDGRGGKDTATVTLEVRAEGENSGPQSAEETMAKVQVRSGQDVSINILPYWEDPDGDAFYLANAEVEPQDLVSFRPDGLITFNDAGRSPGTKQVQLTFRDEHGETGEGTLEIESVTDDDLPPITTADHVSVVADRTTTLKPLANDLNPNGGDLELISLGESEGLEVDPALDAGTVDVTGAVPGTHYLEYTVGASGGSTTSLGLIRIDVVEPEAENLQPVAVDDLGTVTTGADTLVDPLENDVDPTGGVLVVNSLEVPEDSGLKATVVDHHLVRVEAEPGATVSAEPVPVTYEVSNSAGTSTGTIRMMVASTDTQFANPEAVPDRAVVRAGDMVNIDVIANDVSPTGADLHLGRIMDTERADELGHTEPHQDMVRFRADDDASGEAVVQYEVIDGTGRTGSALVHITVIPRDAENTPPRPQNLTARAVAGTSVRIPVPTTGIDPDGDSVMLTGAASPMPTLGEITDATGEWIEYLPHEDSVGTDRFRYQVMDRHGAVGTAEVLVGVAAPTERNQAPYAVDDTVEVRPDREVQVPVLENDTDPEGDPLGIVREDVQATTEIEVIDPSEDAEDNLVTITTPSEEGTHTVLYSATDGQLKSSATATIKVAENAPLLAPVAVDDFVSAEQVLDPQREVIEVDVLANDYDPDGSTRDLEVELDGSYEGAELREDGTLRITPQEEQQRLRYIITDQDDLSSAGYVWVPGTAKQAPVWVGDAVEVQAGAEASIDLADPRNVRVRPGAEAVQITDPSLVTATHSDGGELVADETTLRYRPAAEFSGKDTISVEVTDGAVGDETAATATLAIPVEVAPEDENLPPSLQGAQLDVEQGEGQARVDLAAGAEDPEDDELAFALAGESSDPEVEVALDDSTFIATATPKAAKGTVLDVPVTAADGTNDPVEATVQVTVTGSTRPKITAALDEATIDAGQTKSIPVLENDSNPFPGGKRTLEDAAVTSGRGTVSLDGDKVSITPDEDFHGILTARYSVLDDTGDLDRKATGEIRIVVRGLPEPPSSPRIGEVGDGFVELNFKAGPDNGAPITGYTVTAATGGSVSQECESTSCTISGLTNDTEYTFQVVATNEVGDSDPSAPSATARPDVRPEKPGAPRAERGDEQLTVTWSAPVNRGSAIQSYEVQIQDTSGQGISSQTVEGGSTQTVFPGLTNGREYRFRVQASNLADEPSEWSDWSSAEHPAGKPKAPGGTPTAERVNTALGGAVEVSWPAMTSAEANGEPITQYIVTASSGETRKVDGDATTVTFRDLDPDAKVSFTYTGVNSVGTGSGASKASNTVTPWAKPEAPTGVKASLPDPSSGDGPDGRVDVSWNAAKGNGTTVTEYVVKGGGRSWTVDASKRSLRVENLSPTQSYRFTVEARNGFAEDGGISKPSAESNAVTPYTKPDPPTVRASNGTCSAADKCPVTVSASAGGSDGGGGGKTLQVRINGGSWTSSGTSFSKTYQVTSGGKVTIEARVKNGKGLVSGTADKAQAARTYTPPKPTSSVEWHGRSNNSACTSEYCRLVDIRADNLEPGKKYTMNFVTEEPRAGCSVTTDGPKPWTQTPEFTAPADGSWGTESDGDLNYHYGWPCNDFTVYISDADGSNSQELGTYRHPG</sequence>
<keyword evidence="2" id="KW-0378">Hydrolase</keyword>
<feature type="domain" description="Fibronectin type-III" evidence="5">
    <location>
        <begin position="1577"/>
        <end position="1672"/>
    </location>
</feature>
<feature type="region of interest" description="Disordered" evidence="4">
    <location>
        <begin position="1959"/>
        <end position="1979"/>
    </location>
</feature>
<dbReference type="EMBL" id="DWWC01000034">
    <property type="protein sequence ID" value="HJC68381.1"/>
    <property type="molecule type" value="Genomic_DNA"/>
</dbReference>
<gene>
    <name evidence="6" type="ORF">H9932_01720</name>
</gene>
<organism evidence="6 7">
    <name type="scientific">Candidatus Brachybacterium intestinipullorum</name>
    <dbReference type="NCBI Taxonomy" id="2838512"/>
    <lineage>
        <taxon>Bacteria</taxon>
        <taxon>Bacillati</taxon>
        <taxon>Actinomycetota</taxon>
        <taxon>Actinomycetes</taxon>
        <taxon>Micrococcales</taxon>
        <taxon>Dermabacteraceae</taxon>
        <taxon>Brachybacterium</taxon>
    </lineage>
</organism>
<evidence type="ECO:0000313" key="6">
    <source>
        <dbReference type="EMBL" id="HJC68381.1"/>
    </source>
</evidence>
<feature type="compositionally biased region" description="Polar residues" evidence="4">
    <location>
        <begin position="1757"/>
        <end position="1768"/>
    </location>
</feature>
<feature type="region of interest" description="Disordered" evidence="4">
    <location>
        <begin position="1558"/>
        <end position="1592"/>
    </location>
</feature>